<keyword evidence="3" id="KW-1185">Reference proteome</keyword>
<dbReference type="Proteomes" id="UP000051952">
    <property type="component" value="Unassembled WGS sequence"/>
</dbReference>
<name>A0A0S4KJ75_BODSA</name>
<dbReference type="AlphaFoldDB" id="A0A0S4KJ75"/>
<sequence>MLHWSTLPPFALSVLVHQRRYMSMLMHSAATANTLGNRFSKRGAKIIPPPGQGGSQETTGAANKWRANEFGSDVLLPSVGSETRHACDASISSGAHIPRALPQPTSSPHPPPSLLMVWYFHVVRPVLTANVPLPLKILGLWLKVALPFLNYVKLSFTFRIKLAPTDFLSLVLLQWRCGVTKKS</sequence>
<evidence type="ECO:0000256" key="1">
    <source>
        <dbReference type="SAM" id="MobiDB-lite"/>
    </source>
</evidence>
<proteinExistence type="predicted"/>
<accession>A0A0S4KJ75</accession>
<gene>
    <name evidence="2" type="ORF">BSAL_21530</name>
</gene>
<dbReference type="VEuPathDB" id="TriTrypDB:BSAL_21530"/>
<evidence type="ECO:0000313" key="2">
    <source>
        <dbReference type="EMBL" id="CUI15032.1"/>
    </source>
</evidence>
<feature type="region of interest" description="Disordered" evidence="1">
    <location>
        <begin position="41"/>
        <end position="60"/>
    </location>
</feature>
<organism evidence="2 3">
    <name type="scientific">Bodo saltans</name>
    <name type="common">Flagellated protozoan</name>
    <dbReference type="NCBI Taxonomy" id="75058"/>
    <lineage>
        <taxon>Eukaryota</taxon>
        <taxon>Discoba</taxon>
        <taxon>Euglenozoa</taxon>
        <taxon>Kinetoplastea</taxon>
        <taxon>Metakinetoplastina</taxon>
        <taxon>Eubodonida</taxon>
        <taxon>Bodonidae</taxon>
        <taxon>Bodo</taxon>
    </lineage>
</organism>
<dbReference type="EMBL" id="CYKH01001744">
    <property type="protein sequence ID" value="CUI15032.1"/>
    <property type="molecule type" value="Genomic_DNA"/>
</dbReference>
<evidence type="ECO:0000313" key="3">
    <source>
        <dbReference type="Proteomes" id="UP000051952"/>
    </source>
</evidence>
<reference evidence="3" key="1">
    <citation type="submission" date="2015-09" db="EMBL/GenBank/DDBJ databases">
        <authorList>
            <consortium name="Pathogen Informatics"/>
        </authorList>
    </citation>
    <scope>NUCLEOTIDE SEQUENCE [LARGE SCALE GENOMIC DNA]</scope>
    <source>
        <strain evidence="3">Lake Konstanz</strain>
    </source>
</reference>
<protein>
    <submittedName>
        <fullName evidence="2">Uncharacterized protein</fullName>
    </submittedName>
</protein>